<dbReference type="GO" id="GO:0006508">
    <property type="term" value="P:proteolysis"/>
    <property type="evidence" value="ECO:0007669"/>
    <property type="project" value="UniProtKB-KW"/>
</dbReference>
<keyword evidence="3 13" id="KW-0645">Protease</keyword>
<evidence type="ECO:0000256" key="8">
    <source>
        <dbReference type="ARBA" id="ARBA00023049"/>
    </source>
</evidence>
<feature type="compositionally biased region" description="Polar residues" evidence="10">
    <location>
        <begin position="72"/>
        <end position="111"/>
    </location>
</feature>
<dbReference type="InterPro" id="IPR024079">
    <property type="entry name" value="MetalloPept_cat_dom_sf"/>
</dbReference>
<dbReference type="Proteomes" id="UP000305883">
    <property type="component" value="Unassembled WGS sequence"/>
</dbReference>
<reference evidence="13 14" key="1">
    <citation type="journal article" date="2019" name="Genome Biol. Evol.">
        <title>Genomic Plasticity Mediated by Transposable Elements in the Plant Pathogenic Fungus Colletotrichum higginsianum.</title>
        <authorList>
            <person name="Tsushima A."/>
            <person name="Gan P."/>
            <person name="Kumakura N."/>
            <person name="Narusaka M."/>
            <person name="Takano Y."/>
            <person name="Narusaka Y."/>
            <person name="Shirasu K."/>
        </authorList>
    </citation>
    <scope>NUCLEOTIDE SEQUENCE [LARGE SCALE GENOMIC DNA]</scope>
    <source>
        <strain evidence="13 14">MAFF305635-RFP</strain>
    </source>
</reference>
<evidence type="ECO:0000256" key="11">
    <source>
        <dbReference type="SAM" id="SignalP"/>
    </source>
</evidence>
<evidence type="ECO:0000256" key="5">
    <source>
        <dbReference type="ARBA" id="ARBA00022729"/>
    </source>
</evidence>
<gene>
    <name evidence="13" type="ORF">CH35J_012189</name>
</gene>
<dbReference type="SUPFAM" id="SSF55486">
    <property type="entry name" value="Metalloproteases ('zincins'), catalytic domain"/>
    <property type="match status" value="1"/>
</dbReference>
<evidence type="ECO:0000256" key="10">
    <source>
        <dbReference type="SAM" id="MobiDB-lite"/>
    </source>
</evidence>
<feature type="domain" description="Peptidase M43 pregnancy-associated plasma-A" evidence="12">
    <location>
        <begin position="412"/>
        <end position="504"/>
    </location>
</feature>
<dbReference type="AlphaFoldDB" id="A0A4T0VEQ9"/>
<comment type="similarity">
    <text evidence="2">Belongs to the peptidase M43B family.</text>
</comment>
<dbReference type="PANTHER" id="PTHR47466:SF1">
    <property type="entry name" value="METALLOPROTEASE MEP1 (AFU_ORTHOLOGUE AFUA_1G07730)-RELATED"/>
    <property type="match status" value="1"/>
</dbReference>
<dbReference type="PROSITE" id="PS51257">
    <property type="entry name" value="PROKAR_LIPOPROTEIN"/>
    <property type="match status" value="1"/>
</dbReference>
<keyword evidence="9" id="KW-1015">Disulfide bond</keyword>
<evidence type="ECO:0000313" key="14">
    <source>
        <dbReference type="Proteomes" id="UP000305883"/>
    </source>
</evidence>
<keyword evidence="4" id="KW-0479">Metal-binding</keyword>
<dbReference type="GO" id="GO:0046872">
    <property type="term" value="F:metal ion binding"/>
    <property type="evidence" value="ECO:0007669"/>
    <property type="project" value="UniProtKB-KW"/>
</dbReference>
<evidence type="ECO:0000259" key="12">
    <source>
        <dbReference type="Pfam" id="PF05572"/>
    </source>
</evidence>
<comment type="caution">
    <text evidence="13">The sequence shown here is derived from an EMBL/GenBank/DDBJ whole genome shotgun (WGS) entry which is preliminary data.</text>
</comment>
<evidence type="ECO:0000313" key="13">
    <source>
        <dbReference type="EMBL" id="TIC90225.1"/>
    </source>
</evidence>
<evidence type="ECO:0000256" key="4">
    <source>
        <dbReference type="ARBA" id="ARBA00022723"/>
    </source>
</evidence>
<dbReference type="EMBL" id="MWPZ01000012">
    <property type="protein sequence ID" value="TIC90225.1"/>
    <property type="molecule type" value="Genomic_DNA"/>
</dbReference>
<name>A0A4T0VEQ9_9PEZI</name>
<evidence type="ECO:0000256" key="7">
    <source>
        <dbReference type="ARBA" id="ARBA00022833"/>
    </source>
</evidence>
<evidence type="ECO:0000256" key="3">
    <source>
        <dbReference type="ARBA" id="ARBA00022670"/>
    </source>
</evidence>
<evidence type="ECO:0000256" key="9">
    <source>
        <dbReference type="ARBA" id="ARBA00023157"/>
    </source>
</evidence>
<sequence length="583" mass="62219">MRIPQLVVAVLALAAGACAQDSSSPPTPDAPSTIVAAPSASQSSQAAAPPPSIQPTSQQVLPTSAPAGTDGPLSTAQPSGTRVQSNSPQEPSGSVASGQEQPSIAATTVGPQVSGVRGVNGTIGTASARSSGAGSPGADGATNTGLSPELATTVAFAAQPSDAFRAVNETAVEAMPESTEPTPPDVSSPDQFHAELTVNIPEKAINEKNAKAIAVLETAYFEYFVNKDPAPVDKGKISIPDSISQCQNKYSEKLTRRKGLVDEVLDWVPLLSRDLRGFQNCRAVDSLEVGVYFHYMRASGTAERPNELESRVKAQVDTLNEALGAVKINFRFMALNWWEPKANEDWSKVTRHEAKLEEWQRRTRAPGKLVLTVWIVNGLRTSQKDNQELNSYATFPNEELDEADGIVIEEARVQGGDATTLIHDVGHWLGLGHTFDVANQECVVQDGLTNATQTSGNRDVLYQCSQVTCAGGPAVEINNYMSYSSCRGKTPRDGFTTDQKARMFANALQFRRGYGTGECMPDGTAAVKKRSSMQDLLEGKCPDVDKQANILMNTPHSPAATVERSWSKLGAGLAAPWVLMTFF</sequence>
<dbReference type="PANTHER" id="PTHR47466">
    <property type="match status" value="1"/>
</dbReference>
<dbReference type="OrthoDB" id="536211at2759"/>
<keyword evidence="6" id="KW-0378">Hydrolase</keyword>
<evidence type="ECO:0000256" key="6">
    <source>
        <dbReference type="ARBA" id="ARBA00022801"/>
    </source>
</evidence>
<keyword evidence="5 11" id="KW-0732">Signal</keyword>
<dbReference type="Gene3D" id="3.40.390.10">
    <property type="entry name" value="Collagenase (Catalytic Domain)"/>
    <property type="match status" value="1"/>
</dbReference>
<keyword evidence="8 13" id="KW-0482">Metalloprotease</keyword>
<organism evidence="13 14">
    <name type="scientific">Colletotrichum higginsianum</name>
    <dbReference type="NCBI Taxonomy" id="80884"/>
    <lineage>
        <taxon>Eukaryota</taxon>
        <taxon>Fungi</taxon>
        <taxon>Dikarya</taxon>
        <taxon>Ascomycota</taxon>
        <taxon>Pezizomycotina</taxon>
        <taxon>Sordariomycetes</taxon>
        <taxon>Hypocreomycetidae</taxon>
        <taxon>Glomerellales</taxon>
        <taxon>Glomerellaceae</taxon>
        <taxon>Colletotrichum</taxon>
        <taxon>Colletotrichum destructivum species complex</taxon>
    </lineage>
</organism>
<evidence type="ECO:0000256" key="1">
    <source>
        <dbReference type="ARBA" id="ARBA00003174"/>
    </source>
</evidence>
<accession>A0A4T0VEQ9</accession>
<comment type="function">
    <text evidence="1">Secreted metalloproteinase that allows assimilation of proteinaceous substrates.</text>
</comment>
<feature type="chain" id="PRO_5020936217" evidence="11">
    <location>
        <begin position="20"/>
        <end position="583"/>
    </location>
</feature>
<proteinExistence type="inferred from homology"/>
<protein>
    <submittedName>
        <fullName evidence="13">Extracellular metalloprotease</fullName>
    </submittedName>
</protein>
<feature type="signal peptide" evidence="11">
    <location>
        <begin position="1"/>
        <end position="19"/>
    </location>
</feature>
<feature type="compositionally biased region" description="Low complexity" evidence="10">
    <location>
        <begin position="19"/>
        <end position="47"/>
    </location>
</feature>
<evidence type="ECO:0000256" key="2">
    <source>
        <dbReference type="ARBA" id="ARBA00008721"/>
    </source>
</evidence>
<feature type="compositionally biased region" description="Low complexity" evidence="10">
    <location>
        <begin position="122"/>
        <end position="142"/>
    </location>
</feature>
<dbReference type="InterPro" id="IPR008754">
    <property type="entry name" value="Peptidase_M43"/>
</dbReference>
<dbReference type="Pfam" id="PF05572">
    <property type="entry name" value="Peptidase_M43"/>
    <property type="match status" value="1"/>
</dbReference>
<keyword evidence="7" id="KW-0862">Zinc</keyword>
<feature type="region of interest" description="Disordered" evidence="10">
    <location>
        <begin position="19"/>
        <end position="144"/>
    </location>
</feature>
<dbReference type="GO" id="GO:0008237">
    <property type="term" value="F:metallopeptidase activity"/>
    <property type="evidence" value="ECO:0007669"/>
    <property type="project" value="UniProtKB-KW"/>
</dbReference>